<dbReference type="NCBIfam" id="TIGR00254">
    <property type="entry name" value="GGDEF"/>
    <property type="match status" value="1"/>
</dbReference>
<keyword evidence="1" id="KW-1133">Transmembrane helix</keyword>
<dbReference type="InterPro" id="IPR029787">
    <property type="entry name" value="Nucleotide_cyclase"/>
</dbReference>
<feature type="transmembrane region" description="Helical" evidence="1">
    <location>
        <begin position="279"/>
        <end position="297"/>
    </location>
</feature>
<feature type="transmembrane region" description="Helical" evidence="1">
    <location>
        <begin position="78"/>
        <end position="102"/>
    </location>
</feature>
<dbReference type="InterPro" id="IPR006674">
    <property type="entry name" value="HD_domain"/>
</dbReference>
<dbReference type="Gene3D" id="1.10.3210.10">
    <property type="entry name" value="Hypothetical protein af1432"/>
    <property type="match status" value="1"/>
</dbReference>
<gene>
    <name evidence="5" type="ORF">DW264_11700</name>
</gene>
<dbReference type="InterPro" id="IPR000160">
    <property type="entry name" value="GGDEF_dom"/>
</dbReference>
<dbReference type="Pfam" id="PF13487">
    <property type="entry name" value="HD_5"/>
    <property type="match status" value="1"/>
</dbReference>
<keyword evidence="1" id="KW-0812">Transmembrane</keyword>
<feature type="transmembrane region" description="Helical" evidence="1">
    <location>
        <begin position="152"/>
        <end position="174"/>
    </location>
</feature>
<evidence type="ECO:0000259" key="2">
    <source>
        <dbReference type="PROSITE" id="PS50887"/>
    </source>
</evidence>
<dbReference type="EMBL" id="QRID01000011">
    <property type="protein sequence ID" value="RHG27422.1"/>
    <property type="molecule type" value="Genomic_DNA"/>
</dbReference>
<dbReference type="NCBIfam" id="TIGR00277">
    <property type="entry name" value="HDIG"/>
    <property type="match status" value="1"/>
</dbReference>
<dbReference type="SMART" id="SM00471">
    <property type="entry name" value="HDc"/>
    <property type="match status" value="1"/>
</dbReference>
<evidence type="ECO:0000313" key="6">
    <source>
        <dbReference type="Proteomes" id="UP000284051"/>
    </source>
</evidence>
<organism evidence="5 6">
    <name type="scientific">Roseburia intestinalis</name>
    <dbReference type="NCBI Taxonomy" id="166486"/>
    <lineage>
        <taxon>Bacteria</taxon>
        <taxon>Bacillati</taxon>
        <taxon>Bacillota</taxon>
        <taxon>Clostridia</taxon>
        <taxon>Lachnospirales</taxon>
        <taxon>Lachnospiraceae</taxon>
        <taxon>Roseburia</taxon>
    </lineage>
</organism>
<dbReference type="Proteomes" id="UP000284051">
    <property type="component" value="Unassembled WGS sequence"/>
</dbReference>
<dbReference type="PROSITE" id="PS51831">
    <property type="entry name" value="HD"/>
    <property type="match status" value="1"/>
</dbReference>
<proteinExistence type="predicted"/>
<feature type="transmembrane region" description="Helical" evidence="1">
    <location>
        <begin position="186"/>
        <end position="203"/>
    </location>
</feature>
<feature type="transmembrane region" description="Helical" evidence="1">
    <location>
        <begin position="209"/>
        <end position="228"/>
    </location>
</feature>
<comment type="caution">
    <text evidence="5">The sequence shown here is derived from an EMBL/GenBank/DDBJ whole genome shotgun (WGS) entry which is preliminary data.</text>
</comment>
<sequence>MILKNFTFNLEETALTLDSLYIGVPIGAFFCFLFIFFSFLNAGDAKPVRYFRQILLSCLIWTGGVVMMRMQIMPGMRFWFHVSVFGFLTVPIFMYAFLFYMLEIKKNGFLTGYCIATVVAMGINVVTEVFIPEPDIIRYADGSIGYACHLSWGSYLFAAAEAGVIVYTTVLAHRAIGNKFEKRKKLFPLLLGTVAILTGNLFVALPGNFFPYDMLGGIFMALCLLYIMWHKYLFDISNRIVIGCIYSVALAVSLLPVFNFNHNAEWYLGSVLPEIQQKVIVLVLGFTGWSLFVFYLARKMAEGIMQRQNRKQIEILRCFQNESAFILRQEDLFKLLVDVVNEMFPVKDIFVFIKNGEKFTVVKTAGGQMPDQAEQDEITAMLERSGAGECSEISLMKYDDEIQGFIYIKSEKRTRLNYLERDYYWRIGVYAGVCLKNIRTYQEVYQISIHDELTGLYNRGYFKKFLAENWKEEQKIALVYLDLDDFKLFNELYGEECGDRILKWCGHIIENTVGCQGNTFRFGSNEYVVLINSDEKKKVAQIAAKIQKNFLLADEEKPDVLQPVTASVGIAFYPDTASGADELLSQAERANFYAKRDGKNCIKIYGAHTEDELEDQQVQKHYEQIAPTIYALTAAIDAKDSYTFEHSCHVSDYAVLLAKKIGLEPNDIEIAKEAGLLHDIGKIGIPESILKKQGRLNDEEYEIMKTHVTNSIEMIHFLPNMNYVIPAVLSHHERYDGKGYPRGLKGEDIPLLGRILAVCDSFDAMTTKRTYKEAMSIDYAISELEHNKGTQFDPKLAEAFIELLKEGKIEV</sequence>
<dbReference type="InterPro" id="IPR037522">
    <property type="entry name" value="HD_GYP_dom"/>
</dbReference>
<feature type="transmembrane region" description="Helical" evidence="1">
    <location>
        <begin position="20"/>
        <end position="42"/>
    </location>
</feature>
<reference evidence="5 6" key="1">
    <citation type="submission" date="2018-08" db="EMBL/GenBank/DDBJ databases">
        <title>A genome reference for cultivated species of the human gut microbiota.</title>
        <authorList>
            <person name="Zou Y."/>
            <person name="Xue W."/>
            <person name="Luo G."/>
        </authorList>
    </citation>
    <scope>NUCLEOTIDE SEQUENCE [LARGE SCALE GENOMIC DNA]</scope>
    <source>
        <strain evidence="5 6">AM22-21LB</strain>
    </source>
</reference>
<dbReference type="SUPFAM" id="SSF55073">
    <property type="entry name" value="Nucleotide cyclase"/>
    <property type="match status" value="1"/>
</dbReference>
<evidence type="ECO:0000256" key="1">
    <source>
        <dbReference type="SAM" id="Phobius"/>
    </source>
</evidence>
<dbReference type="SMART" id="SM00267">
    <property type="entry name" value="GGDEF"/>
    <property type="match status" value="1"/>
</dbReference>
<dbReference type="Gene3D" id="3.30.70.270">
    <property type="match status" value="1"/>
</dbReference>
<feature type="domain" description="HD-GYP" evidence="4">
    <location>
        <begin position="621"/>
        <end position="811"/>
    </location>
</feature>
<dbReference type="PROSITE" id="PS51832">
    <property type="entry name" value="HD_GYP"/>
    <property type="match status" value="1"/>
</dbReference>
<protein>
    <submittedName>
        <fullName evidence="5">Diguanylate cyclase</fullName>
    </submittedName>
</protein>
<keyword evidence="1" id="KW-0472">Membrane</keyword>
<evidence type="ECO:0000313" key="5">
    <source>
        <dbReference type="EMBL" id="RHG27422.1"/>
    </source>
</evidence>
<dbReference type="PANTHER" id="PTHR43155">
    <property type="entry name" value="CYCLIC DI-GMP PHOSPHODIESTERASE PA4108-RELATED"/>
    <property type="match status" value="1"/>
</dbReference>
<feature type="domain" description="GGDEF" evidence="2">
    <location>
        <begin position="474"/>
        <end position="607"/>
    </location>
</feature>
<feature type="transmembrane region" description="Helical" evidence="1">
    <location>
        <begin position="54"/>
        <end position="72"/>
    </location>
</feature>
<dbReference type="InterPro" id="IPR043128">
    <property type="entry name" value="Rev_trsase/Diguanyl_cyclase"/>
</dbReference>
<feature type="domain" description="HD" evidence="3">
    <location>
        <begin position="643"/>
        <end position="765"/>
    </location>
</feature>
<feature type="transmembrane region" description="Helical" evidence="1">
    <location>
        <begin position="240"/>
        <end position="259"/>
    </location>
</feature>
<evidence type="ECO:0000259" key="3">
    <source>
        <dbReference type="PROSITE" id="PS51831"/>
    </source>
</evidence>
<evidence type="ECO:0000259" key="4">
    <source>
        <dbReference type="PROSITE" id="PS51832"/>
    </source>
</evidence>
<dbReference type="Pfam" id="PF00990">
    <property type="entry name" value="GGDEF"/>
    <property type="match status" value="1"/>
</dbReference>
<dbReference type="AlphaFoldDB" id="A0A3R6I5U9"/>
<dbReference type="CDD" id="cd00077">
    <property type="entry name" value="HDc"/>
    <property type="match status" value="1"/>
</dbReference>
<feature type="transmembrane region" description="Helical" evidence="1">
    <location>
        <begin position="109"/>
        <end position="132"/>
    </location>
</feature>
<dbReference type="InterPro" id="IPR006675">
    <property type="entry name" value="HDIG_dom"/>
</dbReference>
<dbReference type="SUPFAM" id="SSF109604">
    <property type="entry name" value="HD-domain/PDEase-like"/>
    <property type="match status" value="1"/>
</dbReference>
<accession>A0A3R6I5U9</accession>
<dbReference type="PROSITE" id="PS50887">
    <property type="entry name" value="GGDEF"/>
    <property type="match status" value="1"/>
</dbReference>
<dbReference type="CDD" id="cd01949">
    <property type="entry name" value="GGDEF"/>
    <property type="match status" value="1"/>
</dbReference>
<name>A0A3R6I5U9_9FIRM</name>
<dbReference type="InterPro" id="IPR003607">
    <property type="entry name" value="HD/PDEase_dom"/>
</dbReference>